<gene>
    <name evidence="15" type="ORF">CLAU1311_LOCUS1966</name>
</gene>
<dbReference type="EC" id="1.13.99.1" evidence="4"/>
<comment type="catalytic activity">
    <reaction evidence="12">
        <text>myo-inositol + O2 = D-glucuronate + H2O + H(+)</text>
        <dbReference type="Rhea" id="RHEA:23696"/>
        <dbReference type="ChEBI" id="CHEBI:15377"/>
        <dbReference type="ChEBI" id="CHEBI:15378"/>
        <dbReference type="ChEBI" id="CHEBI:15379"/>
        <dbReference type="ChEBI" id="CHEBI:17268"/>
        <dbReference type="ChEBI" id="CHEBI:58720"/>
        <dbReference type="EC" id="1.13.99.1"/>
    </reaction>
</comment>
<evidence type="ECO:0000256" key="1">
    <source>
        <dbReference type="ARBA" id="ARBA00004496"/>
    </source>
</evidence>
<dbReference type="PANTHER" id="PTHR12588:SF0">
    <property type="entry name" value="INOSITOL OXYGENASE"/>
    <property type="match status" value="1"/>
</dbReference>
<comment type="pathway">
    <text evidence="2">Polyol metabolism; myo-inositol degradation into D-glucuronate; D-glucuronate from myo-inositol: step 1/1.</text>
</comment>
<accession>A0A7S2YZR9</accession>
<organism evidence="15">
    <name type="scientific">Chloropicon laureae</name>
    <dbReference type="NCBI Taxonomy" id="464258"/>
    <lineage>
        <taxon>Eukaryota</taxon>
        <taxon>Viridiplantae</taxon>
        <taxon>Chlorophyta</taxon>
        <taxon>Chloropicophyceae</taxon>
        <taxon>Chloropicales</taxon>
        <taxon>Chloropicaceae</taxon>
        <taxon>Chloropicon</taxon>
    </lineage>
</organism>
<evidence type="ECO:0000313" key="15">
    <source>
        <dbReference type="EMBL" id="CAE0013591.1"/>
    </source>
</evidence>
<evidence type="ECO:0000256" key="4">
    <source>
        <dbReference type="ARBA" id="ARBA00011919"/>
    </source>
</evidence>
<evidence type="ECO:0000256" key="8">
    <source>
        <dbReference type="ARBA" id="ARBA00022723"/>
    </source>
</evidence>
<evidence type="ECO:0000256" key="2">
    <source>
        <dbReference type="ARBA" id="ARBA00005167"/>
    </source>
</evidence>
<feature type="binding site" evidence="13">
    <location>
        <position position="275"/>
    </location>
    <ligand>
        <name>Fe cation</name>
        <dbReference type="ChEBI" id="CHEBI:24875"/>
        <label>1</label>
    </ligand>
</feature>
<feature type="binding site" evidence="13">
    <location>
        <position position="250"/>
    </location>
    <ligand>
        <name>Fe cation</name>
        <dbReference type="ChEBI" id="CHEBI:24875"/>
        <label>1</label>
    </ligand>
</feature>
<dbReference type="GO" id="GO:0019310">
    <property type="term" value="P:inositol catabolic process"/>
    <property type="evidence" value="ECO:0007669"/>
    <property type="project" value="InterPro"/>
</dbReference>
<comment type="similarity">
    <text evidence="3">Belongs to the myo-inositol oxygenase family.</text>
</comment>
<dbReference type="EMBL" id="HBHU01002976">
    <property type="protein sequence ID" value="CAE0013591.1"/>
    <property type="molecule type" value="Transcribed_RNA"/>
</dbReference>
<feature type="region of interest" description="Disordered" evidence="14">
    <location>
        <begin position="34"/>
        <end position="58"/>
    </location>
</feature>
<sequence>MGNFCDEDDSLVLIGRSKEQPAYRPDHQRAFVGAGAEAEAASLSSSPSKDKAAPRKRLRVGTLRRNCASESDLLQIQVVPEPEGRHAAAAVRRSDDGGCKAPAPAPPSPSTSSPHFAPSFLEPPQMQQSLQMQVDPDSCSSSFDTTAHLADLTGSVRSLSSLSLSDTENDAASSPSEAHQASWEREESLRRLRALLLAGEDEVVVRQNRARQTVDFVDKLRGKACHEGPRLRCSMWEALTQLLDPAVLEHSVAVAERLRRQFPDKRWLHLCGLVHNLGSVLTTAPFGSQPLWTVAGETFPVGCKFSEDISFSQYFSSNPDRRKRAYNRPANGLYPRHCGLRNVRMSWSGAEWLHTVLQMSAHAHKLPQEALFLIRYQRFKSLLVEGSHYHDLLSMEDERSLELLIEFQNTLEDAAAAAITMEAGAPALSLEDSLGYYKTLVDEYFTDVLH</sequence>
<evidence type="ECO:0000256" key="9">
    <source>
        <dbReference type="ARBA" id="ARBA00023002"/>
    </source>
</evidence>
<keyword evidence="8 13" id="KW-0479">Metal-binding</keyword>
<dbReference type="UniPathway" id="UPA00111">
    <property type="reaction ID" value="UER00527"/>
</dbReference>
<dbReference type="SUPFAM" id="SSF109604">
    <property type="entry name" value="HD-domain/PDEase-like"/>
    <property type="match status" value="1"/>
</dbReference>
<dbReference type="PANTHER" id="PTHR12588">
    <property type="entry name" value="MYOINOSITOL OXYGENASE"/>
    <property type="match status" value="1"/>
</dbReference>
<dbReference type="GO" id="GO:0050113">
    <property type="term" value="F:inositol oxygenase activity"/>
    <property type="evidence" value="ECO:0007669"/>
    <property type="project" value="UniProtKB-EC"/>
</dbReference>
<feature type="compositionally biased region" description="Polar residues" evidence="14">
    <location>
        <begin position="125"/>
        <end position="142"/>
    </location>
</feature>
<dbReference type="GO" id="GO:0005737">
    <property type="term" value="C:cytoplasm"/>
    <property type="evidence" value="ECO:0007669"/>
    <property type="project" value="UniProtKB-SubCell"/>
</dbReference>
<evidence type="ECO:0000256" key="12">
    <source>
        <dbReference type="ARBA" id="ARBA00048271"/>
    </source>
</evidence>
<keyword evidence="6" id="KW-0963">Cytoplasm</keyword>
<keyword evidence="10 13" id="KW-0408">Iron</keyword>
<dbReference type="GO" id="GO:0019853">
    <property type="term" value="P:L-ascorbic acid biosynthetic process"/>
    <property type="evidence" value="ECO:0007669"/>
    <property type="project" value="UniProtKB-KW"/>
</dbReference>
<evidence type="ECO:0000256" key="7">
    <source>
        <dbReference type="ARBA" id="ARBA00022644"/>
    </source>
</evidence>
<evidence type="ECO:0000256" key="11">
    <source>
        <dbReference type="ARBA" id="ARBA00029668"/>
    </source>
</evidence>
<keyword evidence="9" id="KW-0560">Oxidoreductase</keyword>
<feature type="compositionally biased region" description="Low complexity" evidence="14">
    <location>
        <begin position="110"/>
        <end position="119"/>
    </location>
</feature>
<evidence type="ECO:0000256" key="5">
    <source>
        <dbReference type="ARBA" id="ARBA00019269"/>
    </source>
</evidence>
<dbReference type="GO" id="GO:0005506">
    <property type="term" value="F:iron ion binding"/>
    <property type="evidence" value="ECO:0007669"/>
    <property type="project" value="InterPro"/>
</dbReference>
<protein>
    <recommendedName>
        <fullName evidence="5">Inositol oxygenase</fullName>
        <ecNumber evidence="4">1.13.99.1</ecNumber>
    </recommendedName>
    <alternativeName>
        <fullName evidence="11">Myo-inositol oxygenase</fullName>
    </alternativeName>
</protein>
<evidence type="ECO:0000256" key="10">
    <source>
        <dbReference type="ARBA" id="ARBA00023004"/>
    </source>
</evidence>
<evidence type="ECO:0000256" key="13">
    <source>
        <dbReference type="PIRSR" id="PIRSR607828-2"/>
    </source>
</evidence>
<dbReference type="InterPro" id="IPR007828">
    <property type="entry name" value="Inositol_oxygenase"/>
</dbReference>
<dbReference type="Pfam" id="PF05153">
    <property type="entry name" value="MIOX"/>
    <property type="match status" value="1"/>
</dbReference>
<comment type="subcellular location">
    <subcellularLocation>
        <location evidence="1">Cytoplasm</location>
    </subcellularLocation>
</comment>
<name>A0A7S2YZR9_9CHLO</name>
<comment type="cofactor">
    <cofactor evidence="13">
        <name>Fe cation</name>
        <dbReference type="ChEBI" id="CHEBI:24875"/>
    </cofactor>
    <text evidence="13">Binds 2 iron ions per subunit.</text>
</comment>
<feature type="compositionally biased region" description="Low complexity" evidence="14">
    <location>
        <begin position="34"/>
        <end position="47"/>
    </location>
</feature>
<proteinExistence type="inferred from homology"/>
<evidence type="ECO:0000256" key="6">
    <source>
        <dbReference type="ARBA" id="ARBA00022490"/>
    </source>
</evidence>
<feature type="region of interest" description="Disordered" evidence="14">
    <location>
        <begin position="80"/>
        <end position="142"/>
    </location>
</feature>
<feature type="compositionally biased region" description="Basic and acidic residues" evidence="14">
    <location>
        <begin position="82"/>
        <end position="98"/>
    </location>
</feature>
<evidence type="ECO:0000256" key="14">
    <source>
        <dbReference type="SAM" id="MobiDB-lite"/>
    </source>
</evidence>
<evidence type="ECO:0000256" key="3">
    <source>
        <dbReference type="ARBA" id="ARBA00005286"/>
    </source>
</evidence>
<dbReference type="AlphaFoldDB" id="A0A7S2YZR9"/>
<keyword evidence="7" id="KW-0060">Ascorbate biosynthesis</keyword>
<reference evidence="15" key="1">
    <citation type="submission" date="2021-01" db="EMBL/GenBank/DDBJ databases">
        <authorList>
            <person name="Corre E."/>
            <person name="Pelletier E."/>
            <person name="Niang G."/>
            <person name="Scheremetjew M."/>
            <person name="Finn R."/>
            <person name="Kale V."/>
            <person name="Holt S."/>
            <person name="Cochrane G."/>
            <person name="Meng A."/>
            <person name="Brown T."/>
            <person name="Cohen L."/>
        </authorList>
    </citation>
    <scope>NUCLEOTIDE SEQUENCE</scope>
    <source>
        <strain evidence="15">RCC856</strain>
    </source>
</reference>